<organism evidence="3 4">
    <name type="scientific">Prevotella bivia DNF00320</name>
    <dbReference type="NCBI Taxonomy" id="1401068"/>
    <lineage>
        <taxon>Bacteria</taxon>
        <taxon>Pseudomonadati</taxon>
        <taxon>Bacteroidota</taxon>
        <taxon>Bacteroidia</taxon>
        <taxon>Bacteroidales</taxon>
        <taxon>Prevotellaceae</taxon>
        <taxon>Prevotella</taxon>
    </lineage>
</organism>
<evidence type="ECO:0000256" key="1">
    <source>
        <dbReference type="ARBA" id="ARBA00038283"/>
    </source>
</evidence>
<reference evidence="3 4" key="1">
    <citation type="submission" date="2014-07" db="EMBL/GenBank/DDBJ databases">
        <authorList>
            <person name="McCorrison J."/>
            <person name="Sanka R."/>
            <person name="Torralba M."/>
            <person name="Gillis M."/>
            <person name="Haft D.H."/>
            <person name="Methe B."/>
            <person name="Sutton G."/>
            <person name="Nelson K.E."/>
        </authorList>
    </citation>
    <scope>NUCLEOTIDE SEQUENCE [LARGE SCALE GENOMIC DNA]</scope>
    <source>
        <strain evidence="3 4">DNF00320</strain>
    </source>
</reference>
<dbReference type="Pfam" id="PF01051">
    <property type="entry name" value="Rep3_N"/>
    <property type="match status" value="1"/>
</dbReference>
<dbReference type="InterPro" id="IPR000525">
    <property type="entry name" value="Initiator_Rep_WH1"/>
</dbReference>
<dbReference type="Gene3D" id="1.10.10.10">
    <property type="entry name" value="Winged helix-like DNA-binding domain superfamily/Winged helix DNA-binding domain"/>
    <property type="match status" value="2"/>
</dbReference>
<dbReference type="GO" id="GO:0006270">
    <property type="term" value="P:DNA replication initiation"/>
    <property type="evidence" value="ECO:0007669"/>
    <property type="project" value="InterPro"/>
</dbReference>
<dbReference type="RefSeq" id="WP_036867684.1">
    <property type="nucleotide sequence ID" value="NZ_JRNQ01000053.1"/>
</dbReference>
<dbReference type="InterPro" id="IPR036390">
    <property type="entry name" value="WH_DNA-bd_sf"/>
</dbReference>
<dbReference type="SUPFAM" id="SSF46785">
    <property type="entry name" value="Winged helix' DNA-binding domain"/>
    <property type="match status" value="1"/>
</dbReference>
<sequence>MTRRMITLIENGGMGKCSFSFNNLLLRSPLRYTMMERRFLYKLAEAIKIRYEKMGLRVRENWDSLVFSMTDKDLAMVGGNTNVVRTYKTVRSLAQKSIIQYHQNKDKQMVVDYFHWIDAFRWNTSTNDYTVRVSPELYEYVINLTKSFTVLNLHTAILLESKYSQKFYEICCLYSGDFRFIDPTTPHEFYKKRVIKMSIETFRFTFGLSELHDPRTGEIIEKEKYQRFKTMVEKVILTAQRELFELYQFNKCDVWFDYDVPDRYGRGRNGSPRNLRFYIYTREYPKSKDAALDRPWQEGDEPLCPYEEKPKRNVGTKKKVKQTDWLGLDPDYQRDLIRQLLNHYFDDDEAAYYLQKIDQEQQRSRDTYSQVIQVIYEKQKQPKFEQGTKRYKQKSLRDFVFAINLKEYGWAIEPYQP</sequence>
<feature type="domain" description="Initiator Rep protein WH1" evidence="2">
    <location>
        <begin position="23"/>
        <end position="172"/>
    </location>
</feature>
<proteinExistence type="inferred from homology"/>
<dbReference type="OrthoDB" id="1057730at2"/>
<accession>A0A096ABV4</accession>
<protein>
    <submittedName>
        <fullName evidence="3">Initiator RepB protein</fullName>
    </submittedName>
</protein>
<dbReference type="GO" id="GO:0003887">
    <property type="term" value="F:DNA-directed DNA polymerase activity"/>
    <property type="evidence" value="ECO:0007669"/>
    <property type="project" value="InterPro"/>
</dbReference>
<comment type="similarity">
    <text evidence="1">Belongs to the initiator RepB protein family.</text>
</comment>
<evidence type="ECO:0000259" key="2">
    <source>
        <dbReference type="Pfam" id="PF01051"/>
    </source>
</evidence>
<comment type="caution">
    <text evidence="3">The sequence shown here is derived from an EMBL/GenBank/DDBJ whole genome shotgun (WGS) entry which is preliminary data.</text>
</comment>
<dbReference type="InterPro" id="IPR036388">
    <property type="entry name" value="WH-like_DNA-bd_sf"/>
</dbReference>
<dbReference type="EMBL" id="JRNQ01000053">
    <property type="protein sequence ID" value="KGF44026.1"/>
    <property type="molecule type" value="Genomic_DNA"/>
</dbReference>
<name>A0A096ABV4_9BACT</name>
<dbReference type="AlphaFoldDB" id="A0A096ABV4"/>
<evidence type="ECO:0000313" key="4">
    <source>
        <dbReference type="Proteomes" id="UP000029525"/>
    </source>
</evidence>
<dbReference type="Proteomes" id="UP000029525">
    <property type="component" value="Unassembled WGS sequence"/>
</dbReference>
<evidence type="ECO:0000313" key="3">
    <source>
        <dbReference type="EMBL" id="KGF44026.1"/>
    </source>
</evidence>
<gene>
    <name evidence="3" type="ORF">HMPREF0647_08310</name>
</gene>